<accession>A0A7W9SSG6</accession>
<keyword evidence="2" id="KW-1185">Reference proteome</keyword>
<reference evidence="1 2" key="1">
    <citation type="submission" date="2020-08" db="EMBL/GenBank/DDBJ databases">
        <title>Genomic Encyclopedia of Type Strains, Phase IV (KMG-IV): sequencing the most valuable type-strain genomes for metagenomic binning, comparative biology and taxonomic classification.</title>
        <authorList>
            <person name="Goeker M."/>
        </authorList>
    </citation>
    <scope>NUCLEOTIDE SEQUENCE [LARGE SCALE GENOMIC DNA]</scope>
    <source>
        <strain evidence="1 2">DSM 23562</strain>
    </source>
</reference>
<evidence type="ECO:0000313" key="2">
    <source>
        <dbReference type="Proteomes" id="UP000520814"/>
    </source>
</evidence>
<dbReference type="AlphaFoldDB" id="A0A7W9SSG6"/>
<protein>
    <submittedName>
        <fullName evidence="1">Uncharacterized protein</fullName>
    </submittedName>
</protein>
<dbReference type="Proteomes" id="UP000520814">
    <property type="component" value="Unassembled WGS sequence"/>
</dbReference>
<comment type="caution">
    <text evidence="1">The sequence shown here is derived from an EMBL/GenBank/DDBJ whole genome shotgun (WGS) entry which is preliminary data.</text>
</comment>
<proteinExistence type="predicted"/>
<name>A0A7W9SSG6_ARMRO</name>
<sequence length="49" mass="5449">MRQITPLGKRSTVLESERYLSGRASTGTNDALLLNQGEDLLGWQSDTRL</sequence>
<evidence type="ECO:0000313" key="1">
    <source>
        <dbReference type="EMBL" id="MBB6051428.1"/>
    </source>
</evidence>
<dbReference type="EMBL" id="JACHGW010000003">
    <property type="protein sequence ID" value="MBB6051428.1"/>
    <property type="molecule type" value="Genomic_DNA"/>
</dbReference>
<organism evidence="1 2">
    <name type="scientific">Armatimonas rosea</name>
    <dbReference type="NCBI Taxonomy" id="685828"/>
    <lineage>
        <taxon>Bacteria</taxon>
        <taxon>Bacillati</taxon>
        <taxon>Armatimonadota</taxon>
        <taxon>Armatimonadia</taxon>
        <taxon>Armatimonadales</taxon>
        <taxon>Armatimonadaceae</taxon>
        <taxon>Armatimonas</taxon>
    </lineage>
</organism>
<gene>
    <name evidence="1" type="ORF">HNQ39_003238</name>
</gene>